<dbReference type="Proteomes" id="UP000327148">
    <property type="component" value="Unassembled WGS sequence"/>
</dbReference>
<dbReference type="Gene3D" id="3.40.50.2000">
    <property type="entry name" value="Glycogen Phosphorylase B"/>
    <property type="match status" value="2"/>
</dbReference>
<evidence type="ECO:0000259" key="1">
    <source>
        <dbReference type="Pfam" id="PF00534"/>
    </source>
</evidence>
<dbReference type="GO" id="GO:0016757">
    <property type="term" value="F:glycosyltransferase activity"/>
    <property type="evidence" value="ECO:0007669"/>
    <property type="project" value="InterPro"/>
</dbReference>
<proteinExistence type="predicted"/>
<feature type="domain" description="Glycosyltransferase subfamily 4-like N-terminal" evidence="2">
    <location>
        <begin position="22"/>
        <end position="176"/>
    </location>
</feature>
<dbReference type="SUPFAM" id="SSF53756">
    <property type="entry name" value="UDP-Glycosyltransferase/glycogen phosphorylase"/>
    <property type="match status" value="1"/>
</dbReference>
<reference evidence="3 4" key="1">
    <citation type="submission" date="2019-09" db="EMBL/GenBank/DDBJ databases">
        <title>Draft genome sequence assemblies of isolates from the urinary tract.</title>
        <authorList>
            <person name="Mores C.R."/>
            <person name="Putonti C."/>
            <person name="Wolfe A.J."/>
        </authorList>
    </citation>
    <scope>NUCLEOTIDE SEQUENCE [LARGE SCALE GENOMIC DNA]</scope>
    <source>
        <strain evidence="3 4">UMB623</strain>
    </source>
</reference>
<comment type="caution">
    <text evidence="3">The sequence shown here is derived from an EMBL/GenBank/DDBJ whole genome shotgun (WGS) entry which is preliminary data.</text>
</comment>
<gene>
    <name evidence="3" type="ORF">F6I03_03115</name>
</gene>
<dbReference type="PANTHER" id="PTHR12526">
    <property type="entry name" value="GLYCOSYLTRANSFERASE"/>
    <property type="match status" value="1"/>
</dbReference>
<dbReference type="RefSeq" id="WP_070430342.1">
    <property type="nucleotide sequence ID" value="NZ_VYWO01000001.1"/>
</dbReference>
<accession>A0A5N1GPR3</accession>
<evidence type="ECO:0000313" key="3">
    <source>
        <dbReference type="EMBL" id="KAA9302218.1"/>
    </source>
</evidence>
<feature type="domain" description="Glycosyl transferase family 1" evidence="1">
    <location>
        <begin position="193"/>
        <end position="352"/>
    </location>
</feature>
<evidence type="ECO:0000259" key="2">
    <source>
        <dbReference type="Pfam" id="PF13579"/>
    </source>
</evidence>
<dbReference type="Pfam" id="PF13579">
    <property type="entry name" value="Glyco_trans_4_4"/>
    <property type="match status" value="1"/>
</dbReference>
<dbReference type="EMBL" id="VYWO01000001">
    <property type="protein sequence ID" value="KAA9302218.1"/>
    <property type="molecule type" value="Genomic_DNA"/>
</dbReference>
<keyword evidence="3" id="KW-0808">Transferase</keyword>
<dbReference type="AlphaFoldDB" id="A0A5N1GPR3"/>
<dbReference type="Pfam" id="PF00534">
    <property type="entry name" value="Glycos_transf_1"/>
    <property type="match status" value="1"/>
</dbReference>
<dbReference type="OrthoDB" id="9806653at2"/>
<dbReference type="InterPro" id="IPR001296">
    <property type="entry name" value="Glyco_trans_1"/>
</dbReference>
<dbReference type="InterPro" id="IPR028098">
    <property type="entry name" value="Glyco_trans_4-like_N"/>
</dbReference>
<sequence length="374" mass="42500">MKKALMYASVASMIDMFNMNNIEILKDLGYQVDVACNFEDRSTTTDAKIEAFKQKLHDLDVSYYHLPIPRQMSKIGDIIKSYQLSKKLAEKNYDLVHCHSPIGAALCRLAFRQSRTKVIYTAHGFHFYDGAPLKNWLIFYPVEKILARYTDILITINQEDYERAKGFKAPKVEYVPGIGIDIKKFKNGEIASNIRTELGINDTDMILLSIGELNDNKNHKVVIEALNEVNKSNIHYVICGEGPNHHKLEELALQLGLDNNVHILGFRADIASILKQADIFVFPSKREGLPVSLMEAMAAGLPCIVSDVRGNKDLIVGDNEIKFSPYDIQHISNSIVKLSMDKKYRERLGDANLNRIEMFSSERVKNNMKQIYLV</sequence>
<dbReference type="PANTHER" id="PTHR12526:SF630">
    <property type="entry name" value="GLYCOSYLTRANSFERASE"/>
    <property type="match status" value="1"/>
</dbReference>
<evidence type="ECO:0000313" key="4">
    <source>
        <dbReference type="Proteomes" id="UP000327148"/>
    </source>
</evidence>
<name>A0A5N1GPR3_9LACT</name>
<organism evidence="3 4">
    <name type="scientific">Aerococcus sanguinicola</name>
    <dbReference type="NCBI Taxonomy" id="119206"/>
    <lineage>
        <taxon>Bacteria</taxon>
        <taxon>Bacillati</taxon>
        <taxon>Bacillota</taxon>
        <taxon>Bacilli</taxon>
        <taxon>Lactobacillales</taxon>
        <taxon>Aerococcaceae</taxon>
        <taxon>Aerococcus</taxon>
    </lineage>
</organism>
<protein>
    <submittedName>
        <fullName evidence="3">Glycosyltransferase family 4 protein</fullName>
    </submittedName>
</protein>
<dbReference type="CDD" id="cd03808">
    <property type="entry name" value="GT4_CapM-like"/>
    <property type="match status" value="1"/>
</dbReference>